<dbReference type="PANTHER" id="PTHR43540">
    <property type="entry name" value="PEROXYUREIDOACRYLATE/UREIDOACRYLATE AMIDOHYDROLASE-RELATED"/>
    <property type="match status" value="1"/>
</dbReference>
<gene>
    <name evidence="4" type="ORF">B0T25DRAFT_461129</name>
</gene>
<evidence type="ECO:0000256" key="1">
    <source>
        <dbReference type="ARBA" id="ARBA00006336"/>
    </source>
</evidence>
<keyword evidence="2" id="KW-0378">Hydrolase</keyword>
<dbReference type="InterPro" id="IPR050272">
    <property type="entry name" value="Isochorismatase-like_hydrls"/>
</dbReference>
<dbReference type="SUPFAM" id="SSF52499">
    <property type="entry name" value="Isochorismatase-like hydrolases"/>
    <property type="match status" value="1"/>
</dbReference>
<evidence type="ECO:0000256" key="2">
    <source>
        <dbReference type="ARBA" id="ARBA00022801"/>
    </source>
</evidence>
<comment type="similarity">
    <text evidence="1">Belongs to the isochorismatase family.</text>
</comment>
<dbReference type="InterPro" id="IPR036380">
    <property type="entry name" value="Isochorismatase-like_sf"/>
</dbReference>
<evidence type="ECO:0000313" key="4">
    <source>
        <dbReference type="EMBL" id="KAK3345847.1"/>
    </source>
</evidence>
<dbReference type="Pfam" id="PF00857">
    <property type="entry name" value="Isochorismatase"/>
    <property type="match status" value="1"/>
</dbReference>
<feature type="domain" description="Isochorismatase-like" evidence="3">
    <location>
        <begin position="4"/>
        <end position="145"/>
    </location>
</feature>
<keyword evidence="5" id="KW-1185">Reference proteome</keyword>
<dbReference type="Gene3D" id="3.40.50.850">
    <property type="entry name" value="Isochorismatase-like"/>
    <property type="match status" value="1"/>
</dbReference>
<dbReference type="Proteomes" id="UP001275084">
    <property type="component" value="Unassembled WGS sequence"/>
</dbReference>
<reference evidence="4" key="1">
    <citation type="journal article" date="2023" name="Mol. Phylogenet. Evol.">
        <title>Genome-scale phylogeny and comparative genomics of the fungal order Sordariales.</title>
        <authorList>
            <person name="Hensen N."/>
            <person name="Bonometti L."/>
            <person name="Westerberg I."/>
            <person name="Brannstrom I.O."/>
            <person name="Guillou S."/>
            <person name="Cros-Aarteil S."/>
            <person name="Calhoun S."/>
            <person name="Haridas S."/>
            <person name="Kuo A."/>
            <person name="Mondo S."/>
            <person name="Pangilinan J."/>
            <person name="Riley R."/>
            <person name="LaButti K."/>
            <person name="Andreopoulos B."/>
            <person name="Lipzen A."/>
            <person name="Chen C."/>
            <person name="Yan M."/>
            <person name="Daum C."/>
            <person name="Ng V."/>
            <person name="Clum A."/>
            <person name="Steindorff A."/>
            <person name="Ohm R.A."/>
            <person name="Martin F."/>
            <person name="Silar P."/>
            <person name="Natvig D.O."/>
            <person name="Lalanne C."/>
            <person name="Gautier V."/>
            <person name="Ament-Velasquez S.L."/>
            <person name="Kruys A."/>
            <person name="Hutchinson M.I."/>
            <person name="Powell A.J."/>
            <person name="Barry K."/>
            <person name="Miller A.N."/>
            <person name="Grigoriev I.V."/>
            <person name="Debuchy R."/>
            <person name="Gladieux P."/>
            <person name="Hiltunen Thoren M."/>
            <person name="Johannesson H."/>
        </authorList>
    </citation>
    <scope>NUCLEOTIDE SEQUENCE</scope>
    <source>
        <strain evidence="4">CBS 955.72</strain>
    </source>
</reference>
<proteinExistence type="inferred from homology"/>
<evidence type="ECO:0000313" key="5">
    <source>
        <dbReference type="Proteomes" id="UP001275084"/>
    </source>
</evidence>
<accession>A0AAJ0HA61</accession>
<organism evidence="4 5">
    <name type="scientific">Lasiosphaeria hispida</name>
    <dbReference type="NCBI Taxonomy" id="260671"/>
    <lineage>
        <taxon>Eukaryota</taxon>
        <taxon>Fungi</taxon>
        <taxon>Dikarya</taxon>
        <taxon>Ascomycota</taxon>
        <taxon>Pezizomycotina</taxon>
        <taxon>Sordariomycetes</taxon>
        <taxon>Sordariomycetidae</taxon>
        <taxon>Sordariales</taxon>
        <taxon>Lasiosphaeriaceae</taxon>
        <taxon>Lasiosphaeria</taxon>
    </lineage>
</organism>
<dbReference type="EMBL" id="JAUIQD010000006">
    <property type="protein sequence ID" value="KAK3345847.1"/>
    <property type="molecule type" value="Genomic_DNA"/>
</dbReference>
<comment type="caution">
    <text evidence="4">The sequence shown here is derived from an EMBL/GenBank/DDBJ whole genome shotgun (WGS) entry which is preliminary data.</text>
</comment>
<evidence type="ECO:0000259" key="3">
    <source>
        <dbReference type="Pfam" id="PF00857"/>
    </source>
</evidence>
<dbReference type="AlphaFoldDB" id="A0AAJ0HA61"/>
<dbReference type="InterPro" id="IPR000868">
    <property type="entry name" value="Isochorismatase-like_dom"/>
</dbReference>
<reference evidence="4" key="2">
    <citation type="submission" date="2023-06" db="EMBL/GenBank/DDBJ databases">
        <authorList>
            <consortium name="Lawrence Berkeley National Laboratory"/>
            <person name="Haridas S."/>
            <person name="Hensen N."/>
            <person name="Bonometti L."/>
            <person name="Westerberg I."/>
            <person name="Brannstrom I.O."/>
            <person name="Guillou S."/>
            <person name="Cros-Aarteil S."/>
            <person name="Calhoun S."/>
            <person name="Kuo A."/>
            <person name="Mondo S."/>
            <person name="Pangilinan J."/>
            <person name="Riley R."/>
            <person name="Labutti K."/>
            <person name="Andreopoulos B."/>
            <person name="Lipzen A."/>
            <person name="Chen C."/>
            <person name="Yanf M."/>
            <person name="Daum C."/>
            <person name="Ng V."/>
            <person name="Clum A."/>
            <person name="Steindorff A."/>
            <person name="Ohm R."/>
            <person name="Martin F."/>
            <person name="Silar P."/>
            <person name="Natvig D."/>
            <person name="Lalanne C."/>
            <person name="Gautier V."/>
            <person name="Ament-Velasquez S.L."/>
            <person name="Kruys A."/>
            <person name="Hutchinson M.I."/>
            <person name="Powell A.J."/>
            <person name="Barry K."/>
            <person name="Miller A.N."/>
            <person name="Grigoriev I.V."/>
            <person name="Debuchy R."/>
            <person name="Gladieux P."/>
            <person name="Thoren M.H."/>
            <person name="Johannesson H."/>
        </authorList>
    </citation>
    <scope>NUCLEOTIDE SEQUENCE</scope>
    <source>
        <strain evidence="4">CBS 955.72</strain>
    </source>
</reference>
<name>A0AAJ0HA61_9PEZI</name>
<protein>
    <submittedName>
        <fullName evidence="4">Isochorismatase-like protein</fullName>
    </submittedName>
</protein>
<sequence>MPETALFIIDIQTTLATDPATRIPAAARILAATAKILSAARTLPHSALIVIIQHSDPSGPLTHASPSWQLVFPPLHPSELLIHKITRDVFASNPALAGMLRGVGVREVVVCGIQSECCVEATCVGALEAGFGVTLLGGAHSTYDVGGKGVAEVEGEVEGRVRARGGRVVGWEEVVDAWEERGEVFAPRG</sequence>
<dbReference type="GO" id="GO:0016787">
    <property type="term" value="F:hydrolase activity"/>
    <property type="evidence" value="ECO:0007669"/>
    <property type="project" value="UniProtKB-KW"/>
</dbReference>